<feature type="binding site" evidence="11">
    <location>
        <position position="62"/>
    </location>
    <ligand>
        <name>[4Fe-4S] cluster</name>
        <dbReference type="ChEBI" id="CHEBI:49883"/>
    </ligand>
</feature>
<dbReference type="GO" id="GO:0003677">
    <property type="term" value="F:DNA binding"/>
    <property type="evidence" value="ECO:0007669"/>
    <property type="project" value="UniProtKB-UniRule"/>
</dbReference>
<feature type="binding site" evidence="11">
    <location>
        <position position="53"/>
    </location>
    <ligand>
        <name>[4Fe-4S] cluster</name>
        <dbReference type="ChEBI" id="CHEBI:49883"/>
    </ligand>
</feature>
<feature type="binding site" evidence="11">
    <location>
        <position position="56"/>
    </location>
    <ligand>
        <name>[4Fe-4S] cluster</name>
        <dbReference type="ChEBI" id="CHEBI:49883"/>
    </ligand>
</feature>
<dbReference type="GO" id="GO:0045892">
    <property type="term" value="P:negative regulation of DNA-templated transcription"/>
    <property type="evidence" value="ECO:0007669"/>
    <property type="project" value="TreeGrafter"/>
</dbReference>
<evidence type="ECO:0000256" key="1">
    <source>
        <dbReference type="ARBA" id="ARBA00004496"/>
    </source>
</evidence>
<feature type="compositionally biased region" description="Polar residues" evidence="12">
    <location>
        <begin position="89"/>
        <end position="98"/>
    </location>
</feature>
<dbReference type="InterPro" id="IPR003482">
    <property type="entry name" value="Whib"/>
</dbReference>
<name>A0A2S8IUC4_RHOOP</name>
<keyword evidence="9 11" id="KW-1015">Disulfide bond</keyword>
<evidence type="ECO:0000256" key="9">
    <source>
        <dbReference type="ARBA" id="ARBA00023157"/>
    </source>
</evidence>
<evidence type="ECO:0000256" key="3">
    <source>
        <dbReference type="ARBA" id="ARBA00022485"/>
    </source>
</evidence>
<comment type="subcellular location">
    <subcellularLocation>
        <location evidence="1 11">Cytoplasm</location>
    </subcellularLocation>
</comment>
<keyword evidence="4 11" id="KW-0479">Metal-binding</keyword>
<reference evidence="15" key="1">
    <citation type="submission" date="2018-02" db="EMBL/GenBank/DDBJ databases">
        <title>Draft genome sequencing of Rhodococcus opacus KU647198.</title>
        <authorList>
            <person name="Zheng B.-X."/>
        </authorList>
    </citation>
    <scope>NUCLEOTIDE SEQUENCE [LARGE SCALE GENOMIC DNA]</scope>
    <source>
        <strain evidence="15">04-OD7</strain>
    </source>
</reference>
<evidence type="ECO:0000313" key="15">
    <source>
        <dbReference type="Proteomes" id="UP000239290"/>
    </source>
</evidence>
<sequence length="122" mass="13554">MTLTSEVPAPLGRFWKWQLHAQCRNVNANLFFPCEGEGKGARLRRERAAKQICTGCPVRPECHDHAVTADEAFGVWGGTSESERRRLTSEFNRTTSPTRAAAGLSLRHPAPSRQVQEAVSDH</sequence>
<dbReference type="Proteomes" id="UP000239290">
    <property type="component" value="Unassembled WGS sequence"/>
</dbReference>
<comment type="similarity">
    <text evidence="2 11">Belongs to the WhiB family.</text>
</comment>
<evidence type="ECO:0000313" key="14">
    <source>
        <dbReference type="EMBL" id="PQP17952.1"/>
    </source>
</evidence>
<dbReference type="GO" id="GO:0046872">
    <property type="term" value="F:metal ion binding"/>
    <property type="evidence" value="ECO:0007669"/>
    <property type="project" value="UniProtKB-KW"/>
</dbReference>
<feature type="region of interest" description="Disordered" evidence="12">
    <location>
        <begin position="78"/>
        <end position="122"/>
    </location>
</feature>
<keyword evidence="5 11" id="KW-0408">Iron</keyword>
<dbReference type="PROSITE" id="PS51674">
    <property type="entry name" value="4FE4S_WBL"/>
    <property type="match status" value="1"/>
</dbReference>
<evidence type="ECO:0000256" key="11">
    <source>
        <dbReference type="HAMAP-Rule" id="MF_01479"/>
    </source>
</evidence>
<evidence type="ECO:0000256" key="10">
    <source>
        <dbReference type="ARBA" id="ARBA00023163"/>
    </source>
</evidence>
<keyword evidence="7 11" id="KW-0805">Transcription regulation</keyword>
<dbReference type="GO" id="GO:0047134">
    <property type="term" value="F:protein-disulfide reductase [NAD(P)H] activity"/>
    <property type="evidence" value="ECO:0007669"/>
    <property type="project" value="TreeGrafter"/>
</dbReference>
<feature type="binding site" evidence="11">
    <location>
        <position position="23"/>
    </location>
    <ligand>
        <name>[4Fe-4S] cluster</name>
        <dbReference type="ChEBI" id="CHEBI:49883"/>
    </ligand>
</feature>
<dbReference type="Pfam" id="PF02467">
    <property type="entry name" value="Whib"/>
    <property type="match status" value="1"/>
</dbReference>
<comment type="cofactor">
    <cofactor evidence="11">
        <name>[4Fe-4S] cluster</name>
        <dbReference type="ChEBI" id="CHEBI:49883"/>
    </cofactor>
    <text evidence="11">Binds 1 [4Fe-4S] cluster per subunit. Following nitrosylation of the [4Fe-4S] cluster binds 1 [4Fe-8(NO)] cluster per subunit.</text>
</comment>
<evidence type="ECO:0000256" key="12">
    <source>
        <dbReference type="SAM" id="MobiDB-lite"/>
    </source>
</evidence>
<dbReference type="PANTHER" id="PTHR38839">
    <property type="entry name" value="TRANSCRIPTIONAL REGULATOR WHID-RELATED"/>
    <property type="match status" value="1"/>
</dbReference>
<comment type="function">
    <text evidence="11">Acts as a transcriptional regulator. Probably redox-responsive. The apo- but not holo-form probably binds DNA.</text>
</comment>
<dbReference type="GO" id="GO:0045454">
    <property type="term" value="P:cell redox homeostasis"/>
    <property type="evidence" value="ECO:0007669"/>
    <property type="project" value="TreeGrafter"/>
</dbReference>
<dbReference type="InterPro" id="IPR034768">
    <property type="entry name" value="4FE4S_WBL"/>
</dbReference>
<evidence type="ECO:0000256" key="6">
    <source>
        <dbReference type="ARBA" id="ARBA00023014"/>
    </source>
</evidence>
<comment type="caution">
    <text evidence="14">The sequence shown here is derived from an EMBL/GenBank/DDBJ whole genome shotgun (WGS) entry which is preliminary data.</text>
</comment>
<proteinExistence type="inferred from homology"/>
<dbReference type="AlphaFoldDB" id="A0A2S8IUC4"/>
<evidence type="ECO:0000256" key="2">
    <source>
        <dbReference type="ARBA" id="ARBA00006597"/>
    </source>
</evidence>
<evidence type="ECO:0000256" key="7">
    <source>
        <dbReference type="ARBA" id="ARBA00023015"/>
    </source>
</evidence>
<evidence type="ECO:0000256" key="5">
    <source>
        <dbReference type="ARBA" id="ARBA00023004"/>
    </source>
</evidence>
<accession>A0A2S8IUC4</accession>
<keyword evidence="8 11" id="KW-0238">DNA-binding</keyword>
<comment type="PTM">
    <text evidence="11">Upon Fe-S cluster removal intramolecular disulfide bonds are formed.</text>
</comment>
<dbReference type="GO" id="GO:0051539">
    <property type="term" value="F:4 iron, 4 sulfur cluster binding"/>
    <property type="evidence" value="ECO:0007669"/>
    <property type="project" value="UniProtKB-UniRule"/>
</dbReference>
<comment type="PTM">
    <text evidence="11">The Fe-S cluster can be nitrosylated by nitric oxide (NO).</text>
</comment>
<dbReference type="GO" id="GO:0005737">
    <property type="term" value="C:cytoplasm"/>
    <property type="evidence" value="ECO:0007669"/>
    <property type="project" value="UniProtKB-SubCell"/>
</dbReference>
<dbReference type="EMBL" id="PUIO01000052">
    <property type="protein sequence ID" value="PQP17952.1"/>
    <property type="molecule type" value="Genomic_DNA"/>
</dbReference>
<gene>
    <name evidence="11" type="primary">whiB</name>
    <name evidence="14" type="ORF">C5613_33245</name>
</gene>
<keyword evidence="3 11" id="KW-0004">4Fe-4S</keyword>
<dbReference type="HAMAP" id="MF_01479">
    <property type="entry name" value="WhiB"/>
    <property type="match status" value="1"/>
</dbReference>
<evidence type="ECO:0000259" key="13">
    <source>
        <dbReference type="PROSITE" id="PS51674"/>
    </source>
</evidence>
<feature type="compositionally biased region" description="Polar residues" evidence="12">
    <location>
        <begin position="113"/>
        <end position="122"/>
    </location>
</feature>
<evidence type="ECO:0000256" key="4">
    <source>
        <dbReference type="ARBA" id="ARBA00022723"/>
    </source>
</evidence>
<dbReference type="RefSeq" id="WP_105421043.1">
    <property type="nucleotide sequence ID" value="NZ_PUIO01000052.1"/>
</dbReference>
<keyword evidence="6 11" id="KW-0411">Iron-sulfur</keyword>
<feature type="domain" description="4Fe-4S Wbl-type" evidence="13">
    <location>
        <begin position="22"/>
        <end position="86"/>
    </location>
</feature>
<protein>
    <recommendedName>
        <fullName evidence="11">Transcriptional regulator WhiB</fullName>
    </recommendedName>
</protein>
<organism evidence="14 15">
    <name type="scientific">Rhodococcus opacus</name>
    <name type="common">Nocardia opaca</name>
    <dbReference type="NCBI Taxonomy" id="37919"/>
    <lineage>
        <taxon>Bacteria</taxon>
        <taxon>Bacillati</taxon>
        <taxon>Actinomycetota</taxon>
        <taxon>Actinomycetes</taxon>
        <taxon>Mycobacteriales</taxon>
        <taxon>Nocardiaceae</taxon>
        <taxon>Rhodococcus</taxon>
    </lineage>
</organism>
<dbReference type="GO" id="GO:0035731">
    <property type="term" value="F:dinitrosyl-iron complex binding"/>
    <property type="evidence" value="ECO:0007669"/>
    <property type="project" value="UniProtKB-UniRule"/>
</dbReference>
<evidence type="ECO:0000256" key="8">
    <source>
        <dbReference type="ARBA" id="ARBA00023125"/>
    </source>
</evidence>
<keyword evidence="10 11" id="KW-0804">Transcription</keyword>
<keyword evidence="11" id="KW-0963">Cytoplasm</keyword>